<name>A0A2M6WMC6_9BACT</name>
<keyword evidence="1" id="KW-0812">Transmembrane</keyword>
<proteinExistence type="predicted"/>
<dbReference type="AlphaFoldDB" id="A0A2M6WMC6"/>
<reference evidence="3" key="1">
    <citation type="submission" date="2017-09" db="EMBL/GenBank/DDBJ databases">
        <title>Depth-based differentiation of microbial function through sediment-hosted aquifers and enrichment of novel symbionts in the deep terrestrial subsurface.</title>
        <authorList>
            <person name="Probst A.J."/>
            <person name="Ladd B."/>
            <person name="Jarett J.K."/>
            <person name="Geller-Mcgrath D.E."/>
            <person name="Sieber C.M.K."/>
            <person name="Emerson J.B."/>
            <person name="Anantharaman K."/>
            <person name="Thomas B.C."/>
            <person name="Malmstrom R."/>
            <person name="Stieglmeier M."/>
            <person name="Klingl A."/>
            <person name="Woyke T."/>
            <person name="Ryan C.M."/>
            <person name="Banfield J.F."/>
        </authorList>
    </citation>
    <scope>NUCLEOTIDE SEQUENCE [LARGE SCALE GENOMIC DNA]</scope>
</reference>
<keyword evidence="1" id="KW-1133">Transmembrane helix</keyword>
<evidence type="ECO:0000313" key="3">
    <source>
        <dbReference type="Proteomes" id="UP000229335"/>
    </source>
</evidence>
<keyword evidence="1" id="KW-0472">Membrane</keyword>
<feature type="transmembrane region" description="Helical" evidence="1">
    <location>
        <begin position="12"/>
        <end position="34"/>
    </location>
</feature>
<dbReference type="InterPro" id="IPR012902">
    <property type="entry name" value="N_methyl_site"/>
</dbReference>
<evidence type="ECO:0000313" key="2">
    <source>
        <dbReference type="EMBL" id="PIT93929.1"/>
    </source>
</evidence>
<dbReference type="EMBL" id="PFAS01000026">
    <property type="protein sequence ID" value="PIT93929.1"/>
    <property type="molecule type" value="Genomic_DNA"/>
</dbReference>
<protein>
    <submittedName>
        <fullName evidence="2">Uncharacterized protein</fullName>
    </submittedName>
</protein>
<evidence type="ECO:0000256" key="1">
    <source>
        <dbReference type="SAM" id="Phobius"/>
    </source>
</evidence>
<comment type="caution">
    <text evidence="2">The sequence shown here is derived from an EMBL/GenBank/DDBJ whole genome shotgun (WGS) entry which is preliminary data.</text>
</comment>
<organism evidence="2 3">
    <name type="scientific">Candidatus Falkowbacteria bacterium CG10_big_fil_rev_8_21_14_0_10_43_11</name>
    <dbReference type="NCBI Taxonomy" id="1974568"/>
    <lineage>
        <taxon>Bacteria</taxon>
        <taxon>Candidatus Falkowiibacteriota</taxon>
    </lineage>
</organism>
<accession>A0A2M6WMC6</accession>
<dbReference type="Proteomes" id="UP000229335">
    <property type="component" value="Unassembled WGS sequence"/>
</dbReference>
<dbReference type="Pfam" id="PF07963">
    <property type="entry name" value="N_methyl"/>
    <property type="match status" value="1"/>
</dbReference>
<gene>
    <name evidence="2" type="ORF">COU00_01695</name>
</gene>
<sequence>MKTLKQKSNGFTLIEVMVSIAIITIAFFAIVNFFPASLKINEKAQNLTTAAYLAQAGIEQSLSLGYEPLGTGTVETKDRLSADIADFRYRFYRQTTVAYIDNNLADSVSDTGLKKITSVVYWQNPMELIERQYAITTLLSKN</sequence>
<dbReference type="NCBIfam" id="TIGR02532">
    <property type="entry name" value="IV_pilin_GFxxxE"/>
    <property type="match status" value="1"/>
</dbReference>